<feature type="domain" description="SpoVT-AbrB" evidence="1">
    <location>
        <begin position="8"/>
        <end position="53"/>
    </location>
</feature>
<evidence type="ECO:0000259" key="1">
    <source>
        <dbReference type="SMART" id="SM00966"/>
    </source>
</evidence>
<dbReference type="SUPFAM" id="SSF89447">
    <property type="entry name" value="AbrB/MazE/MraZ-like"/>
    <property type="match status" value="1"/>
</dbReference>
<name>A0A068SX90_NEOGA</name>
<evidence type="ECO:0000313" key="2">
    <source>
        <dbReference type="EMBL" id="CDN50862.1"/>
    </source>
</evidence>
<keyword evidence="3" id="KW-1185">Reference proteome</keyword>
<geneLocation type="plasmid" evidence="3">
    <name>II</name>
</geneLocation>
<dbReference type="eggNOG" id="COG2336">
    <property type="taxonomic scope" value="Bacteria"/>
</dbReference>
<protein>
    <submittedName>
        <fullName evidence="2">PemI protein</fullName>
    </submittedName>
</protein>
<reference evidence="3" key="1">
    <citation type="journal article" date="2014" name="BMC Genomics">
        <title>Genome sequencing of two Neorhizobium galegae strains reveals a noeT gene responsible for the unusual acetylation of the nodulation factors.</title>
        <authorList>
            <person name="Osterman J."/>
            <person name="Marsh J."/>
            <person name="Laine P.K."/>
            <person name="Zeng Z."/>
            <person name="Alatalo E."/>
            <person name="Sullivan J.T."/>
            <person name="Young J.P."/>
            <person name="Thomas-Oates J."/>
            <person name="Paulin L."/>
            <person name="Lindstrom K."/>
        </authorList>
    </citation>
    <scope>NUCLEOTIDE SEQUENCE [LARGE SCALE GENOMIC DNA]</scope>
    <source>
        <strain evidence="3">HAMBI 540</strain>
    </source>
</reference>
<dbReference type="KEGG" id="ngg:RG540_PA01830"/>
<evidence type="ECO:0000313" key="3">
    <source>
        <dbReference type="Proteomes" id="UP000028181"/>
    </source>
</evidence>
<dbReference type="InterPro" id="IPR007159">
    <property type="entry name" value="SpoVT-AbrB_dom"/>
</dbReference>
<dbReference type="GO" id="GO:0003677">
    <property type="term" value="F:DNA binding"/>
    <property type="evidence" value="ECO:0007669"/>
    <property type="project" value="InterPro"/>
</dbReference>
<sequence>MPVTTKIRRQGGAAVITIPPALLKLMHTEVGDQLTLDVANGELIARPVESGRKRYTLSELLKGSDAMAMLNAAVADAQEGDPIGHEI</sequence>
<accession>A0A068SX90</accession>
<dbReference type="Proteomes" id="UP000028181">
    <property type="component" value="Plasmid pHAMBI540a"/>
</dbReference>
<gene>
    <name evidence="2" type="ORF">RG540_PA01830</name>
</gene>
<dbReference type="AlphaFoldDB" id="A0A068SX90"/>
<dbReference type="InterPro" id="IPR037914">
    <property type="entry name" value="SpoVT-AbrB_sf"/>
</dbReference>
<dbReference type="HOGENOM" id="CLU_150554_2_1_5"/>
<proteinExistence type="predicted"/>
<dbReference type="OrthoDB" id="8371244at2"/>
<dbReference type="GeneID" id="24260901"/>
<dbReference type="PATRIC" id="fig|1028800.3.peg.4792"/>
<dbReference type="RefSeq" id="WP_041363973.1">
    <property type="nucleotide sequence ID" value="NZ_HG938354.1"/>
</dbReference>
<dbReference type="Pfam" id="PF04014">
    <property type="entry name" value="MazE_antitoxin"/>
    <property type="match status" value="1"/>
</dbReference>
<dbReference type="Gene3D" id="2.10.260.10">
    <property type="match status" value="1"/>
</dbReference>
<keyword evidence="2" id="KW-0614">Plasmid</keyword>
<dbReference type="SMART" id="SM00966">
    <property type="entry name" value="SpoVT_AbrB"/>
    <property type="match status" value="1"/>
</dbReference>
<dbReference type="EMBL" id="HG938354">
    <property type="protein sequence ID" value="CDN50862.1"/>
    <property type="molecule type" value="Genomic_DNA"/>
</dbReference>
<organism evidence="2 3">
    <name type="scientific">Neorhizobium galegae bv. orientalis str. HAMBI 540</name>
    <dbReference type="NCBI Taxonomy" id="1028800"/>
    <lineage>
        <taxon>Bacteria</taxon>
        <taxon>Pseudomonadati</taxon>
        <taxon>Pseudomonadota</taxon>
        <taxon>Alphaproteobacteria</taxon>
        <taxon>Hyphomicrobiales</taxon>
        <taxon>Rhizobiaceae</taxon>
        <taxon>Rhizobium/Agrobacterium group</taxon>
        <taxon>Neorhizobium</taxon>
    </lineage>
</organism>